<sequence length="166" mass="18196">MKVLLEAVSTDTDPTCPAGVATRRATRCFPSVALPFASSPSANIIPGSSAHAPGDPFLSRRQAAFRAERVRERHWSSEAAHCHVYRRRTGAESPEQRPRSSRVWALQAKHHGKTWISELLCFIHLHLLPCVLLASTSSSAPARAVWLRLLSEKKKKGGNTNPSGRA</sequence>
<gene>
    <name evidence="1" type="ORF">PLEPLA_LOCUS34805</name>
</gene>
<dbReference type="AlphaFoldDB" id="A0A9N7VCU3"/>
<evidence type="ECO:0000313" key="2">
    <source>
        <dbReference type="Proteomes" id="UP001153269"/>
    </source>
</evidence>
<proteinExistence type="predicted"/>
<evidence type="ECO:0000313" key="1">
    <source>
        <dbReference type="EMBL" id="CAB1447109.1"/>
    </source>
</evidence>
<protein>
    <submittedName>
        <fullName evidence="1">Uncharacterized protein</fullName>
    </submittedName>
</protein>
<keyword evidence="2" id="KW-1185">Reference proteome</keyword>
<comment type="caution">
    <text evidence="1">The sequence shown here is derived from an EMBL/GenBank/DDBJ whole genome shotgun (WGS) entry which is preliminary data.</text>
</comment>
<dbReference type="Proteomes" id="UP001153269">
    <property type="component" value="Unassembled WGS sequence"/>
</dbReference>
<accession>A0A9N7VCU3</accession>
<name>A0A9N7VCU3_PLEPL</name>
<organism evidence="1 2">
    <name type="scientific">Pleuronectes platessa</name>
    <name type="common">European plaice</name>
    <dbReference type="NCBI Taxonomy" id="8262"/>
    <lineage>
        <taxon>Eukaryota</taxon>
        <taxon>Metazoa</taxon>
        <taxon>Chordata</taxon>
        <taxon>Craniata</taxon>
        <taxon>Vertebrata</taxon>
        <taxon>Euteleostomi</taxon>
        <taxon>Actinopterygii</taxon>
        <taxon>Neopterygii</taxon>
        <taxon>Teleostei</taxon>
        <taxon>Neoteleostei</taxon>
        <taxon>Acanthomorphata</taxon>
        <taxon>Carangaria</taxon>
        <taxon>Pleuronectiformes</taxon>
        <taxon>Pleuronectoidei</taxon>
        <taxon>Pleuronectidae</taxon>
        <taxon>Pleuronectes</taxon>
    </lineage>
</organism>
<reference evidence="1" key="1">
    <citation type="submission" date="2020-03" db="EMBL/GenBank/DDBJ databases">
        <authorList>
            <person name="Weist P."/>
        </authorList>
    </citation>
    <scope>NUCLEOTIDE SEQUENCE</scope>
</reference>
<dbReference type="EMBL" id="CADEAL010003936">
    <property type="protein sequence ID" value="CAB1447109.1"/>
    <property type="molecule type" value="Genomic_DNA"/>
</dbReference>